<dbReference type="Proteomes" id="UP000093451">
    <property type="component" value="Unassembled WGS sequence"/>
</dbReference>
<protein>
    <submittedName>
        <fullName evidence="2">Uncharacterized protein</fullName>
    </submittedName>
</protein>
<comment type="caution">
    <text evidence="2">The sequence shown here is derived from an EMBL/GenBank/DDBJ whole genome shotgun (WGS) entry which is preliminary data.</text>
</comment>
<evidence type="ECO:0000313" key="2">
    <source>
        <dbReference type="EMBL" id="OCJ42896.1"/>
    </source>
</evidence>
<name>A0AB36ETI1_AGRTU</name>
<reference evidence="2 3" key="1">
    <citation type="journal article" date="2016" name="PeerJ">
        <title>Gall-ID: tools for genotyping gall-causing phytopathogenic bacteria.</title>
        <authorList>
            <person name="Davis E.W.II."/>
            <person name="Weisberg A.J."/>
            <person name="Tabima J.F."/>
            <person name="Grunwald N.J."/>
            <person name="Chang J.H."/>
        </authorList>
    </citation>
    <scope>NUCLEOTIDE SEQUENCE [LARGE SCALE GENOMIC DNA]</scope>
    <source>
        <strain evidence="2 3">N2/73</strain>
    </source>
</reference>
<feature type="region of interest" description="Disordered" evidence="1">
    <location>
        <begin position="1"/>
        <end position="38"/>
    </location>
</feature>
<dbReference type="EMBL" id="LXKT01000001">
    <property type="protein sequence ID" value="OCJ42896.1"/>
    <property type="molecule type" value="Genomic_DNA"/>
</dbReference>
<gene>
    <name evidence="2" type="ORF">A6U91_03465</name>
</gene>
<sequence>MDGADVAATTGPQGQQPAAENMAGNDNTIRSTNSSGLFSDSQFARPLVIGFNSVSIGMRNSTPAWLDAAAKAAAGKDVKDRAKICASSQVVAK</sequence>
<accession>A0AB36ETI1</accession>
<dbReference type="AlphaFoldDB" id="A0AB36ETI1"/>
<feature type="compositionally biased region" description="Polar residues" evidence="1">
    <location>
        <begin position="10"/>
        <end position="38"/>
    </location>
</feature>
<proteinExistence type="predicted"/>
<evidence type="ECO:0000313" key="3">
    <source>
        <dbReference type="Proteomes" id="UP000093451"/>
    </source>
</evidence>
<organism evidence="2 3">
    <name type="scientific">Agrobacterium tumefaciens</name>
    <dbReference type="NCBI Taxonomy" id="358"/>
    <lineage>
        <taxon>Bacteria</taxon>
        <taxon>Pseudomonadati</taxon>
        <taxon>Pseudomonadota</taxon>
        <taxon>Alphaproteobacteria</taxon>
        <taxon>Hyphomicrobiales</taxon>
        <taxon>Rhizobiaceae</taxon>
        <taxon>Rhizobium/Agrobacterium group</taxon>
        <taxon>Agrobacterium</taxon>
        <taxon>Agrobacterium tumefaciens complex</taxon>
    </lineage>
</organism>
<evidence type="ECO:0000256" key="1">
    <source>
        <dbReference type="SAM" id="MobiDB-lite"/>
    </source>
</evidence>